<dbReference type="PANTHER" id="PTHR33657:SF8">
    <property type="entry name" value="DOMAIN PROTEIN, PUTATIVE (AFU_ORTHOLOGUE AFUA_5G00600)-RELATED"/>
    <property type="match status" value="1"/>
</dbReference>
<sequence>MVAYYFNDDSINTAVKYTEDAGEFQDLITWDQLSDLARDALVKTDWDETLFNVARVKMPMKDGVFVEKLNGAYPF</sequence>
<evidence type="ECO:0000313" key="6">
    <source>
        <dbReference type="Proteomes" id="UP000602510"/>
    </source>
</evidence>
<keyword evidence="4" id="KW-0843">Virulence</keyword>
<organism evidence="5 6">
    <name type="scientific">Phytophthora infestans</name>
    <name type="common">Potato late blight agent</name>
    <name type="synonym">Botrytis infestans</name>
    <dbReference type="NCBI Taxonomy" id="4787"/>
    <lineage>
        <taxon>Eukaryota</taxon>
        <taxon>Sar</taxon>
        <taxon>Stramenopiles</taxon>
        <taxon>Oomycota</taxon>
        <taxon>Peronosporomycetes</taxon>
        <taxon>Peronosporales</taxon>
        <taxon>Peronosporaceae</taxon>
        <taxon>Phytophthora</taxon>
    </lineage>
</organism>
<dbReference type="Proteomes" id="UP000602510">
    <property type="component" value="Unassembled WGS sequence"/>
</dbReference>
<comment type="caution">
    <text evidence="5">The sequence shown here is derived from an EMBL/GenBank/DDBJ whole genome shotgun (WGS) entry which is preliminary data.</text>
</comment>
<keyword evidence="3" id="KW-0964">Secreted</keyword>
<reference evidence="5" key="1">
    <citation type="submission" date="2020-04" db="EMBL/GenBank/DDBJ databases">
        <title>Hybrid Assembly of Korean Phytophthora infestans isolates.</title>
        <authorList>
            <person name="Prokchorchik M."/>
            <person name="Lee Y."/>
            <person name="Seo J."/>
            <person name="Cho J.-H."/>
            <person name="Park Y.-E."/>
            <person name="Jang D.-C."/>
            <person name="Im J.-S."/>
            <person name="Choi J.-G."/>
            <person name="Park H.-J."/>
            <person name="Lee G.-B."/>
            <person name="Lee Y.-G."/>
            <person name="Hong S.-Y."/>
            <person name="Cho K."/>
            <person name="Sohn K.H."/>
        </authorList>
    </citation>
    <scope>NUCLEOTIDE SEQUENCE</scope>
    <source>
        <strain evidence="5">KR_1_A1</strain>
    </source>
</reference>
<dbReference type="EMBL" id="WSZM01000297">
    <property type="protein sequence ID" value="KAF4035803.1"/>
    <property type="molecule type" value="Genomic_DNA"/>
</dbReference>
<evidence type="ECO:0000256" key="3">
    <source>
        <dbReference type="ARBA" id="ARBA00022525"/>
    </source>
</evidence>
<evidence type="ECO:0000256" key="2">
    <source>
        <dbReference type="ARBA" id="ARBA00009520"/>
    </source>
</evidence>
<evidence type="ECO:0000256" key="4">
    <source>
        <dbReference type="ARBA" id="ARBA00023026"/>
    </source>
</evidence>
<dbReference type="Pfam" id="PF05630">
    <property type="entry name" value="NPP1"/>
    <property type="match status" value="1"/>
</dbReference>
<dbReference type="PANTHER" id="PTHR33657">
    <property type="entry name" value="DOMAIN PROTEIN, PUTATIVE (AFU_ORTHOLOGUE AFUA_5G00600)-RELATED"/>
    <property type="match status" value="1"/>
</dbReference>
<proteinExistence type="inferred from homology"/>
<dbReference type="AlphaFoldDB" id="A0A833SQG7"/>
<comment type="subcellular location">
    <subcellularLocation>
        <location evidence="1">Secreted</location>
    </subcellularLocation>
</comment>
<gene>
    <name evidence="5" type="ORF">GN244_ATG12166</name>
</gene>
<accession>A0A833SQG7</accession>
<keyword evidence="6" id="KW-1185">Reference proteome</keyword>
<comment type="similarity">
    <text evidence="2">Belongs to the Necrosis inducing protein (NPP1) family.</text>
</comment>
<evidence type="ECO:0000256" key="1">
    <source>
        <dbReference type="ARBA" id="ARBA00004613"/>
    </source>
</evidence>
<evidence type="ECO:0000313" key="5">
    <source>
        <dbReference type="EMBL" id="KAF4035803.1"/>
    </source>
</evidence>
<protein>
    <submittedName>
        <fullName evidence="5">Necrosis inducing protein (NPP1)</fullName>
    </submittedName>
</protein>
<dbReference type="InterPro" id="IPR008701">
    <property type="entry name" value="NPP1"/>
</dbReference>
<dbReference type="GO" id="GO:0005576">
    <property type="term" value="C:extracellular region"/>
    <property type="evidence" value="ECO:0007669"/>
    <property type="project" value="UniProtKB-SubCell"/>
</dbReference>
<name>A0A833SQG7_PHYIN</name>